<evidence type="ECO:0000256" key="3">
    <source>
        <dbReference type="ARBA" id="ARBA00022576"/>
    </source>
</evidence>
<organism evidence="7 8">
    <name type="scientific">Henningerozyma blattae (strain ATCC 34711 / CBS 6284 / DSM 70876 / NBRC 10599 / NRRL Y-10934 / UCD 77-7)</name>
    <name type="common">Yeast</name>
    <name type="synonym">Tetrapisispora blattae</name>
    <dbReference type="NCBI Taxonomy" id="1071380"/>
    <lineage>
        <taxon>Eukaryota</taxon>
        <taxon>Fungi</taxon>
        <taxon>Dikarya</taxon>
        <taxon>Ascomycota</taxon>
        <taxon>Saccharomycotina</taxon>
        <taxon>Saccharomycetes</taxon>
        <taxon>Saccharomycetales</taxon>
        <taxon>Saccharomycetaceae</taxon>
        <taxon>Henningerozyma</taxon>
    </lineage>
</organism>
<feature type="domain" description="Aminotransferase class I/classII large" evidence="6">
    <location>
        <begin position="131"/>
        <end position="463"/>
    </location>
</feature>
<dbReference type="InterPro" id="IPR015424">
    <property type="entry name" value="PyrdxlP-dep_Trfase"/>
</dbReference>
<dbReference type="AlphaFoldDB" id="I2GXU0"/>
<dbReference type="Proteomes" id="UP000002866">
    <property type="component" value="Chromosome 2"/>
</dbReference>
<dbReference type="PANTHER" id="PTHR42790">
    <property type="entry name" value="AMINOTRANSFERASE"/>
    <property type="match status" value="1"/>
</dbReference>
<dbReference type="STRING" id="1071380.I2GXU0"/>
<dbReference type="GeneID" id="14494804"/>
<dbReference type="CDD" id="cd00609">
    <property type="entry name" value="AAT_like"/>
    <property type="match status" value="1"/>
</dbReference>
<dbReference type="Pfam" id="PF00155">
    <property type="entry name" value="Aminotran_1_2"/>
    <property type="match status" value="1"/>
</dbReference>
<evidence type="ECO:0000313" key="7">
    <source>
        <dbReference type="EMBL" id="CCH58942.1"/>
    </source>
</evidence>
<dbReference type="GO" id="GO:0047536">
    <property type="term" value="F:2-aminoadipate transaminase activity"/>
    <property type="evidence" value="ECO:0007669"/>
    <property type="project" value="TreeGrafter"/>
</dbReference>
<comment type="similarity">
    <text evidence="2">Belongs to the class-I pyridoxal-phosphate-dependent aminotransferase family.</text>
</comment>
<keyword evidence="3" id="KW-0032">Aminotransferase</keyword>
<dbReference type="PANTHER" id="PTHR42790:SF2">
    <property type="entry name" value="AROMATIC AMINO ACID AMINOTRANSFERASE 2"/>
    <property type="match status" value="1"/>
</dbReference>
<evidence type="ECO:0000256" key="4">
    <source>
        <dbReference type="ARBA" id="ARBA00022679"/>
    </source>
</evidence>
<dbReference type="InterPro" id="IPR050859">
    <property type="entry name" value="Class-I_PLP-dep_aminotransf"/>
</dbReference>
<evidence type="ECO:0000259" key="6">
    <source>
        <dbReference type="Pfam" id="PF00155"/>
    </source>
</evidence>
<dbReference type="eggNOG" id="KOG0634">
    <property type="taxonomic scope" value="Eukaryota"/>
</dbReference>
<dbReference type="SUPFAM" id="SSF53383">
    <property type="entry name" value="PLP-dependent transferases"/>
    <property type="match status" value="1"/>
</dbReference>
<dbReference type="GO" id="GO:0009094">
    <property type="term" value="P:L-phenylalanine biosynthetic process"/>
    <property type="evidence" value="ECO:0007669"/>
    <property type="project" value="EnsemblFungi"/>
</dbReference>
<gene>
    <name evidence="7" type="primary">TBLA0B00990</name>
    <name evidence="7" type="ORF">TBLA_0B00990</name>
</gene>
<keyword evidence="5" id="KW-0663">Pyridoxal phosphate</keyword>
<evidence type="ECO:0000256" key="2">
    <source>
        <dbReference type="ARBA" id="ARBA00007441"/>
    </source>
</evidence>
<dbReference type="FunCoup" id="I2GXU0">
    <property type="interactions" value="194"/>
</dbReference>
<keyword evidence="8" id="KW-1185">Reference proteome</keyword>
<name>I2GXU0_HENB6</name>
<accession>I2GXU0</accession>
<dbReference type="InterPro" id="IPR004839">
    <property type="entry name" value="Aminotransferase_I/II_large"/>
</dbReference>
<dbReference type="RefSeq" id="XP_004178461.1">
    <property type="nucleotide sequence ID" value="XM_004178413.1"/>
</dbReference>
<dbReference type="GO" id="GO:0009074">
    <property type="term" value="P:aromatic amino acid family catabolic process"/>
    <property type="evidence" value="ECO:0007669"/>
    <property type="project" value="TreeGrafter"/>
</dbReference>
<dbReference type="GO" id="GO:0008793">
    <property type="term" value="F:aromatic-amino-acid transaminase activity"/>
    <property type="evidence" value="ECO:0007669"/>
    <property type="project" value="EnsemblFungi"/>
</dbReference>
<dbReference type="Gene3D" id="3.40.640.10">
    <property type="entry name" value="Type I PLP-dependent aspartate aminotransferase-like (Major domain)"/>
    <property type="match status" value="1"/>
</dbReference>
<dbReference type="HOGENOM" id="CLU_017584_0_5_1"/>
<dbReference type="OrthoDB" id="691673at2759"/>
<dbReference type="InterPro" id="IPR015421">
    <property type="entry name" value="PyrdxlP-dep_Trfase_major"/>
</dbReference>
<keyword evidence="4" id="KW-0808">Transferase</keyword>
<reference evidence="7 8" key="1">
    <citation type="journal article" date="2011" name="Proc. Natl. Acad. Sci. U.S.A.">
        <title>Evolutionary erosion of yeast sex chromosomes by mating-type switching accidents.</title>
        <authorList>
            <person name="Gordon J.L."/>
            <person name="Armisen D."/>
            <person name="Proux-Wera E."/>
            <person name="Oheigeartaigh S.S."/>
            <person name="Byrne K.P."/>
            <person name="Wolfe K.H."/>
        </authorList>
    </citation>
    <scope>NUCLEOTIDE SEQUENCE [LARGE SCALE GENOMIC DNA]</scope>
    <source>
        <strain evidence="8">ATCC 34711 / CBS 6284 / DSM 70876 / NBRC 10599 / NRRL Y-10934 / UCD 77-7</strain>
    </source>
</reference>
<dbReference type="GO" id="GO:0030170">
    <property type="term" value="F:pyridoxal phosphate binding"/>
    <property type="evidence" value="ECO:0007669"/>
    <property type="project" value="InterPro"/>
</dbReference>
<evidence type="ECO:0000256" key="5">
    <source>
        <dbReference type="ARBA" id="ARBA00022898"/>
    </source>
</evidence>
<protein>
    <recommendedName>
        <fullName evidence="6">Aminotransferase class I/classII large domain-containing protein</fullName>
    </recommendedName>
</protein>
<dbReference type="EMBL" id="HE806317">
    <property type="protein sequence ID" value="CCH58942.1"/>
    <property type="molecule type" value="Genomic_DNA"/>
</dbReference>
<evidence type="ECO:0000313" key="8">
    <source>
        <dbReference type="Proteomes" id="UP000002866"/>
    </source>
</evidence>
<evidence type="ECO:0000256" key="1">
    <source>
        <dbReference type="ARBA" id="ARBA00001933"/>
    </source>
</evidence>
<proteinExistence type="inferred from homology"/>
<sequence length="546" mass="62018">MSYPTPSPIVISEEKLQSQYSHFLSKRCKNRKLYSFWDPADLSAKRNDRASNSDKSVPVIELTGGMPNEIFFPIRSIELNINRGIHTTSPFINARIDNKLPRELPIPISFQYSQTQGLAPILDFLKLIVANCNNPPYQNWDLLLANGSSDSMFKLFDTLTDETTTVLVEEFTFSPVLSNITATGASCVPLQLNFTSNPSNQGINVTYLQHLLENWQSGPYKHLNRPSILYTISTGQNPTGLTISMENRARIYKLAQKYNFLIVEDDPYSYMSYPTYVKGKNINPYHSRMSTQEFIQSHLVKSFITLDTDGRVIRLETFSKLFAPGLRLSFIVANNFIIKQLFDYSEITTKAPSGASQALFYSTVKAMSEHIPNNYCSTSTSLAHPNIPLPSDLSHGELNKMYNGWFQWLVRLAQEYTSRRNVTLDTLTNTTAYKLGMFYITPPSAGMFISIKINSSYNNKLIDEFNNDIPTLLSHLNKILIQNGVKLVLGSNMCVSKEFSKNHCDFLRMTIAYSKDENELIEASKRIGYGIEQFFNTSRNISNKEF</sequence>
<comment type="cofactor">
    <cofactor evidence="1">
        <name>pyridoxal 5'-phosphate</name>
        <dbReference type="ChEBI" id="CHEBI:597326"/>
    </cofactor>
</comment>
<dbReference type="GO" id="GO:0019878">
    <property type="term" value="P:lysine biosynthetic process via aminoadipic acid"/>
    <property type="evidence" value="ECO:0007669"/>
    <property type="project" value="TreeGrafter"/>
</dbReference>
<dbReference type="GO" id="GO:0006571">
    <property type="term" value="P:tyrosine biosynthetic process"/>
    <property type="evidence" value="ECO:0007669"/>
    <property type="project" value="EnsemblFungi"/>
</dbReference>
<dbReference type="InParanoid" id="I2GXU0"/>
<dbReference type="OMA" id="YAPANND"/>
<dbReference type="KEGG" id="tbl:TBLA_0B00990"/>